<dbReference type="Pfam" id="PF01740">
    <property type="entry name" value="STAS"/>
    <property type="match status" value="1"/>
</dbReference>
<evidence type="ECO:0000256" key="2">
    <source>
        <dbReference type="ARBA" id="ARBA00022692"/>
    </source>
</evidence>
<feature type="transmembrane region" description="Helical" evidence="5">
    <location>
        <begin position="59"/>
        <end position="76"/>
    </location>
</feature>
<feature type="transmembrane region" description="Helical" evidence="5">
    <location>
        <begin position="395"/>
        <end position="425"/>
    </location>
</feature>
<feature type="transmembrane region" description="Helical" evidence="5">
    <location>
        <begin position="252"/>
        <end position="277"/>
    </location>
</feature>
<evidence type="ECO:0000313" key="7">
    <source>
        <dbReference type="EMBL" id="QTR51510.1"/>
    </source>
</evidence>
<keyword evidence="8" id="KW-1185">Reference proteome</keyword>
<dbReference type="EMBL" id="CP072800">
    <property type="protein sequence ID" value="QTR51510.1"/>
    <property type="molecule type" value="Genomic_DNA"/>
</dbReference>
<dbReference type="InterPro" id="IPR001902">
    <property type="entry name" value="SLC26A/SulP_fam"/>
</dbReference>
<dbReference type="PROSITE" id="PS50801">
    <property type="entry name" value="STAS"/>
    <property type="match status" value="1"/>
</dbReference>
<evidence type="ECO:0000256" key="1">
    <source>
        <dbReference type="ARBA" id="ARBA00004141"/>
    </source>
</evidence>
<comment type="subcellular location">
    <subcellularLocation>
        <location evidence="1">Membrane</location>
        <topology evidence="1">Multi-pass membrane protein</topology>
    </subcellularLocation>
</comment>
<gene>
    <name evidence="7" type="ORF">J8380_08205</name>
</gene>
<dbReference type="SUPFAM" id="SSF52091">
    <property type="entry name" value="SpoIIaa-like"/>
    <property type="match status" value="1"/>
</dbReference>
<organism evidence="7 8">
    <name type="scientific">Candidatus Thiothrix anitrata</name>
    <dbReference type="NCBI Taxonomy" id="2823902"/>
    <lineage>
        <taxon>Bacteria</taxon>
        <taxon>Pseudomonadati</taxon>
        <taxon>Pseudomonadota</taxon>
        <taxon>Gammaproteobacteria</taxon>
        <taxon>Thiotrichales</taxon>
        <taxon>Thiotrichaceae</taxon>
        <taxon>Thiothrix</taxon>
    </lineage>
</organism>
<evidence type="ECO:0000256" key="4">
    <source>
        <dbReference type="ARBA" id="ARBA00023136"/>
    </source>
</evidence>
<protein>
    <submittedName>
        <fullName evidence="7">SulP family inorganic anion transporter</fullName>
    </submittedName>
</protein>
<feature type="transmembrane region" description="Helical" evidence="5">
    <location>
        <begin position="364"/>
        <end position="383"/>
    </location>
</feature>
<feature type="transmembrane region" description="Helical" evidence="5">
    <location>
        <begin position="83"/>
        <end position="101"/>
    </location>
</feature>
<dbReference type="InterPro" id="IPR036513">
    <property type="entry name" value="STAS_dom_sf"/>
</dbReference>
<name>A0ABX7X8F0_9GAMM</name>
<dbReference type="PANTHER" id="PTHR11814">
    <property type="entry name" value="SULFATE TRANSPORTER"/>
    <property type="match status" value="1"/>
</dbReference>
<dbReference type="CDD" id="cd07042">
    <property type="entry name" value="STAS_SulP_like_sulfate_transporter"/>
    <property type="match status" value="1"/>
</dbReference>
<dbReference type="InterPro" id="IPR002645">
    <property type="entry name" value="STAS_dom"/>
</dbReference>
<keyword evidence="2 5" id="KW-0812">Transmembrane</keyword>
<keyword evidence="3 5" id="KW-1133">Transmembrane helix</keyword>
<evidence type="ECO:0000256" key="3">
    <source>
        <dbReference type="ARBA" id="ARBA00022989"/>
    </source>
</evidence>
<feature type="transmembrane region" description="Helical" evidence="5">
    <location>
        <begin position="339"/>
        <end position="358"/>
    </location>
</feature>
<dbReference type="Proteomes" id="UP000672027">
    <property type="component" value="Chromosome"/>
</dbReference>
<evidence type="ECO:0000259" key="6">
    <source>
        <dbReference type="PROSITE" id="PS50801"/>
    </source>
</evidence>
<accession>A0ABX7X8F0</accession>
<dbReference type="RefSeq" id="WP_210229995.1">
    <property type="nucleotide sequence ID" value="NZ_CP072800.1"/>
</dbReference>
<feature type="transmembrane region" description="Helical" evidence="5">
    <location>
        <begin position="211"/>
        <end position="232"/>
    </location>
</feature>
<feature type="transmembrane region" description="Helical" evidence="5">
    <location>
        <begin position="132"/>
        <end position="155"/>
    </location>
</feature>
<proteinExistence type="predicted"/>
<dbReference type="Gene3D" id="3.30.750.24">
    <property type="entry name" value="STAS domain"/>
    <property type="match status" value="1"/>
</dbReference>
<dbReference type="NCBIfam" id="TIGR00815">
    <property type="entry name" value="sulP"/>
    <property type="match status" value="1"/>
</dbReference>
<evidence type="ECO:0000313" key="8">
    <source>
        <dbReference type="Proteomes" id="UP000672027"/>
    </source>
</evidence>
<reference evidence="7 8" key="1">
    <citation type="submission" date="2021-04" db="EMBL/GenBank/DDBJ databases">
        <title>Genomics, taxonomy and metabolism of representatives of sulfur bacteria of the genus Thiothrix: Thiothrix fructosivorans QT, Thiothrix unzii A1T and three new species, Thiothrix subterranea sp. nov., Thiothrix litoralis sp. nov. and 'Candidatus Thiothrix anitrata' sp. nov.</title>
        <authorList>
            <person name="Ravin N.V."/>
            <person name="Smolyakov D."/>
            <person name="Rudenko T.S."/>
            <person name="Mardanov A.V."/>
            <person name="Beletsky A.V."/>
            <person name="Markov N.D."/>
            <person name="Fomenkov A.I."/>
            <person name="Roberts R.J."/>
            <person name="Karnachuk O.V."/>
            <person name="Novikov A."/>
            <person name="Grabovich M.Y."/>
        </authorList>
    </citation>
    <scope>NUCLEOTIDE SEQUENCE [LARGE SCALE GENOMIC DNA]</scope>
    <source>
        <strain evidence="7 8">A52</strain>
    </source>
</reference>
<feature type="domain" description="STAS" evidence="6">
    <location>
        <begin position="449"/>
        <end position="563"/>
    </location>
</feature>
<feature type="transmembrane region" description="Helical" evidence="5">
    <location>
        <begin position="107"/>
        <end position="125"/>
    </location>
</feature>
<feature type="transmembrane region" description="Helical" evidence="5">
    <location>
        <begin position="32"/>
        <end position="53"/>
    </location>
</feature>
<keyword evidence="4 5" id="KW-0472">Membrane</keyword>
<feature type="transmembrane region" description="Helical" evidence="5">
    <location>
        <begin position="186"/>
        <end position="204"/>
    </location>
</feature>
<dbReference type="InterPro" id="IPR011547">
    <property type="entry name" value="SLC26A/SulP_dom"/>
</dbReference>
<sequence>MTIQSLNPSLIWWFPFLNWLPKINGRDLRADFIAGLTGAIVVLPQGVAFATIAGMPPQYGLYAGMIPAIIAALFGSSRHLVSGPTTAASVVLFSALSIHAIPGSPDYVTLALTLTFMVGVFQLVLGLARMGALVNFISHSVIVGFTAGAAILIAAKQLKYFFGVEMDNGGHLTDLLLRFFQHVESINPYAVLIASVTLLAGIITKKWMKRIPYMVVAILAGSLLSVGLNAWLGEHVTHIATVGALPDSFPPLSMPVLTLENIKMLAPAALAVTLFALTEAVSIGRSMAARGGYSINGNQEFIGQGLSNISGAFFSGYVSTGSFNRTGVNYEAGAKTPMAAVFAGVLLIFVVVLVAPYAAYLPKAAMAGVLFLVAWGLIDWHEIRAIIKFSRRETVVLAVTFFGAIFLDLEFAIFLGVMLSLVLYLEKVSKPRILTRTPDKNLPNHAFSFDPDLSQCPQLRFVSVEGSLFFGSVNHLEEKFDEIREEHPEQKHLALLCDGINFADLQGSHALYKEAVIRQASGGNLYLINVKEGLWDALEACECFDKDGARNVFQSKSAAIHAIYQKLDKRHCDGCKNRIFKECYSS</sequence>
<evidence type="ECO:0000256" key="5">
    <source>
        <dbReference type="SAM" id="Phobius"/>
    </source>
</evidence>
<dbReference type="Pfam" id="PF00916">
    <property type="entry name" value="Sulfate_transp"/>
    <property type="match status" value="1"/>
</dbReference>